<evidence type="ECO:0000313" key="1">
    <source>
        <dbReference type="EMBL" id="GBL84344.1"/>
    </source>
</evidence>
<name>A0A4Y2AZR8_ARAVE</name>
<reference evidence="1 2" key="1">
    <citation type="journal article" date="2019" name="Sci. Rep.">
        <title>Orb-weaving spider Araneus ventricosus genome elucidates the spidroin gene catalogue.</title>
        <authorList>
            <person name="Kono N."/>
            <person name="Nakamura H."/>
            <person name="Ohtoshi R."/>
            <person name="Moran D.A.P."/>
            <person name="Shinohara A."/>
            <person name="Yoshida Y."/>
            <person name="Fujiwara M."/>
            <person name="Mori M."/>
            <person name="Tomita M."/>
            <person name="Arakawa K."/>
        </authorList>
    </citation>
    <scope>NUCLEOTIDE SEQUENCE [LARGE SCALE GENOMIC DNA]</scope>
</reference>
<accession>A0A4Y2AZR8</accession>
<sequence>MSAIPLTKMFVARDWSDKMTEIVGCIRWKTTSPSKSHPIGLNFHCLRFSIAIVCIFKAVEYRPQFPSSCLNNHMLQTFLVSGIALVLTITEHDSCPCDICFRAHLRVLVVPL</sequence>
<dbReference type="AlphaFoldDB" id="A0A4Y2AZR8"/>
<comment type="caution">
    <text evidence="1">The sequence shown here is derived from an EMBL/GenBank/DDBJ whole genome shotgun (WGS) entry which is preliminary data.</text>
</comment>
<proteinExistence type="predicted"/>
<organism evidence="1 2">
    <name type="scientific">Araneus ventricosus</name>
    <name type="common">Orbweaver spider</name>
    <name type="synonym">Epeira ventricosa</name>
    <dbReference type="NCBI Taxonomy" id="182803"/>
    <lineage>
        <taxon>Eukaryota</taxon>
        <taxon>Metazoa</taxon>
        <taxon>Ecdysozoa</taxon>
        <taxon>Arthropoda</taxon>
        <taxon>Chelicerata</taxon>
        <taxon>Arachnida</taxon>
        <taxon>Araneae</taxon>
        <taxon>Araneomorphae</taxon>
        <taxon>Entelegynae</taxon>
        <taxon>Araneoidea</taxon>
        <taxon>Araneidae</taxon>
        <taxon>Araneus</taxon>
    </lineage>
</organism>
<keyword evidence="2" id="KW-1185">Reference proteome</keyword>
<dbReference type="Proteomes" id="UP000499080">
    <property type="component" value="Unassembled WGS sequence"/>
</dbReference>
<dbReference type="EMBL" id="BGPR01157864">
    <property type="protein sequence ID" value="GBL84344.1"/>
    <property type="molecule type" value="Genomic_DNA"/>
</dbReference>
<gene>
    <name evidence="1" type="ORF">AVEN_230143_1</name>
</gene>
<protein>
    <submittedName>
        <fullName evidence="1">Uncharacterized protein</fullName>
    </submittedName>
</protein>
<evidence type="ECO:0000313" key="2">
    <source>
        <dbReference type="Proteomes" id="UP000499080"/>
    </source>
</evidence>